<dbReference type="CDD" id="cd04371">
    <property type="entry name" value="DEP"/>
    <property type="match status" value="1"/>
</dbReference>
<dbReference type="SMART" id="SM00049">
    <property type="entry name" value="DEP"/>
    <property type="match status" value="1"/>
</dbReference>
<accession>A0A507FIZ3</accession>
<dbReference type="InterPro" id="IPR036305">
    <property type="entry name" value="RGS_sf"/>
</dbReference>
<evidence type="ECO:0000256" key="2">
    <source>
        <dbReference type="SAM" id="MobiDB-lite"/>
    </source>
</evidence>
<evidence type="ECO:0000313" key="5">
    <source>
        <dbReference type="EMBL" id="TPX75680.1"/>
    </source>
</evidence>
<dbReference type="Pfam" id="PF00610">
    <property type="entry name" value="DEP"/>
    <property type="match status" value="1"/>
</dbReference>
<dbReference type="EMBL" id="QEAP01000072">
    <property type="protein sequence ID" value="TPX75680.1"/>
    <property type="molecule type" value="Genomic_DNA"/>
</dbReference>
<evidence type="ECO:0000313" key="6">
    <source>
        <dbReference type="Proteomes" id="UP000320333"/>
    </source>
</evidence>
<dbReference type="SMART" id="SM01224">
    <property type="entry name" value="G_gamma"/>
    <property type="match status" value="1"/>
</dbReference>
<feature type="compositionally biased region" description="Low complexity" evidence="2">
    <location>
        <begin position="56"/>
        <end position="68"/>
    </location>
</feature>
<dbReference type="InterPro" id="IPR015898">
    <property type="entry name" value="G-protein_gamma-like_dom"/>
</dbReference>
<dbReference type="SUPFAM" id="SSF46785">
    <property type="entry name" value="Winged helix' DNA-binding domain"/>
    <property type="match status" value="1"/>
</dbReference>
<name>A0A507FIZ3_9FUNG</name>
<feature type="domain" description="RGS" evidence="3">
    <location>
        <begin position="487"/>
        <end position="607"/>
    </location>
</feature>
<dbReference type="STRING" id="246404.A0A507FIZ3"/>
<feature type="region of interest" description="Disordered" evidence="2">
    <location>
        <begin position="111"/>
        <end position="145"/>
    </location>
</feature>
<dbReference type="InterPro" id="IPR036390">
    <property type="entry name" value="WH_DNA-bd_sf"/>
</dbReference>
<dbReference type="InterPro" id="IPR036388">
    <property type="entry name" value="WH-like_DNA-bd_sf"/>
</dbReference>
<evidence type="ECO:0000256" key="1">
    <source>
        <dbReference type="ARBA" id="ARBA00022700"/>
    </source>
</evidence>
<dbReference type="Gene3D" id="1.10.10.10">
    <property type="entry name" value="Winged helix-like DNA-binding domain superfamily/Winged helix DNA-binding domain"/>
    <property type="match status" value="1"/>
</dbReference>
<dbReference type="InterPro" id="IPR016137">
    <property type="entry name" value="RGS"/>
</dbReference>
<protein>
    <recommendedName>
        <fullName evidence="7">DEP domain-containing protein</fullName>
    </recommendedName>
</protein>
<feature type="domain" description="DEP" evidence="4">
    <location>
        <begin position="212"/>
        <end position="285"/>
    </location>
</feature>
<dbReference type="Gene3D" id="1.10.1240.60">
    <property type="match status" value="1"/>
</dbReference>
<dbReference type="Proteomes" id="UP000320333">
    <property type="component" value="Unassembled WGS sequence"/>
</dbReference>
<gene>
    <name evidence="5" type="ORF">CcCBS67573_g03058</name>
</gene>
<evidence type="ECO:0000259" key="4">
    <source>
        <dbReference type="PROSITE" id="PS50186"/>
    </source>
</evidence>
<dbReference type="PANTHER" id="PTHR45746:SF6">
    <property type="entry name" value="LP21163P"/>
    <property type="match status" value="1"/>
</dbReference>
<dbReference type="PROSITE" id="PS50186">
    <property type="entry name" value="DEP"/>
    <property type="match status" value="1"/>
</dbReference>
<dbReference type="PROSITE" id="PS50132">
    <property type="entry name" value="RGS"/>
    <property type="match status" value="1"/>
</dbReference>
<dbReference type="GO" id="GO:0005096">
    <property type="term" value="F:GTPase activator activity"/>
    <property type="evidence" value="ECO:0007669"/>
    <property type="project" value="TreeGrafter"/>
</dbReference>
<dbReference type="SUPFAM" id="SSF48097">
    <property type="entry name" value="Regulator of G-protein signaling, RGS"/>
    <property type="match status" value="1"/>
</dbReference>
<dbReference type="SMART" id="SM00315">
    <property type="entry name" value="RGS"/>
    <property type="match status" value="1"/>
</dbReference>
<evidence type="ECO:0008006" key="7">
    <source>
        <dbReference type="Google" id="ProtNLM"/>
    </source>
</evidence>
<dbReference type="Pfam" id="PF18148">
    <property type="entry name" value="RGS_DHEX"/>
    <property type="match status" value="1"/>
</dbReference>
<dbReference type="GO" id="GO:0005737">
    <property type="term" value="C:cytoplasm"/>
    <property type="evidence" value="ECO:0007669"/>
    <property type="project" value="TreeGrafter"/>
</dbReference>
<feature type="compositionally biased region" description="Polar residues" evidence="2">
    <location>
        <begin position="111"/>
        <end position="120"/>
    </location>
</feature>
<dbReference type="GO" id="GO:0009968">
    <property type="term" value="P:negative regulation of signal transduction"/>
    <property type="evidence" value="ECO:0007669"/>
    <property type="project" value="UniProtKB-KW"/>
</dbReference>
<dbReference type="GO" id="GO:0008277">
    <property type="term" value="P:regulation of G protein-coupled receptor signaling pathway"/>
    <property type="evidence" value="ECO:0007669"/>
    <property type="project" value="InterPro"/>
</dbReference>
<feature type="compositionally biased region" description="Polar residues" evidence="2">
    <location>
        <begin position="31"/>
        <end position="51"/>
    </location>
</feature>
<dbReference type="Gene3D" id="1.10.167.10">
    <property type="entry name" value="Regulator of G-protein Signalling 4, domain 2"/>
    <property type="match status" value="1"/>
</dbReference>
<dbReference type="InterPro" id="IPR040759">
    <property type="entry name" value="RGS_DHEX"/>
</dbReference>
<dbReference type="InterPro" id="IPR044926">
    <property type="entry name" value="RGS_subdomain_2"/>
</dbReference>
<sequence>MNEQAPTDPATKPGPQPSHQQPHISVPGPAPNTSKLGLVRTNSKLGSSTTAPPIDTATASTTRVSTATPLPPAQSATAAGIFNFNSALSGTSSSSFKRRASTTQSLFQNIFGNSPLSENPDSVRRQESVTPSTRVPGPIVPATPTVGISLPGNHEDEEEPKLQEPVAPKAELLKDLARTFGPEETTKKSIEARVNERRLMMVEEVVHRLRDPVSGVELKDRSKLFQVYKNSFTGTMLIDWLIPNCKLCGKTDGIRIAQTLMDYSYIVSVDMDYKFKEASLYIFQTSFLWPTVPWSNLGRDYFIYLIKRTQRSSKQQQLTVSEEQRLERLMLKFKKTRDEIAQAVKVQSEYTEALSKNDKRIFFLQEHAFWKYQRPLQQTANTPSPTMKDDSTMRVRTFEEYLAQLTDAQLLVYVEKKVSQLQASNYMKRVPLSTASKSILERVMAFQPVDPFVEQLSENPFTCDDPKIWDASKTIPTPNDIKIWRRHTTELLNDPLGLKLFGEFLRKEDLIDALDLHIKIKSLDQISSYTEYVNAATEVFNEFIPIGSPREVALTFGIRTRLVATFTILKNQIDQQLAKLESQATAGTLASSAKERAAELPTVNLFQGAGAAASPSVGNLNGPSITNVSMADVSASMAGLSRMMTVTEGGASRPAILAHQYQQLQENKKKEALLSHPPTIDENKKSVSMAGDVATSAALTPERLATWRLPHDCFSAANQHILVILGRDAYSRFWASPPMKELMELVGVQEQT</sequence>
<keyword evidence="1" id="KW-0734">Signal transduction inhibitor</keyword>
<dbReference type="PANTHER" id="PTHR45746">
    <property type="entry name" value="LP21163P"/>
    <property type="match status" value="1"/>
</dbReference>
<dbReference type="InterPro" id="IPR047017">
    <property type="entry name" value="RGS6/7/9/11_DHEX_sf"/>
</dbReference>
<dbReference type="InterPro" id="IPR047016">
    <property type="entry name" value="RGS6/7/9/11"/>
</dbReference>
<dbReference type="OrthoDB" id="196547at2759"/>
<reference evidence="5 6" key="1">
    <citation type="journal article" date="2019" name="Sci. Rep.">
        <title>Comparative genomics of chytrid fungi reveal insights into the obligate biotrophic and pathogenic lifestyle of Synchytrium endobioticum.</title>
        <authorList>
            <person name="van de Vossenberg B.T.L.H."/>
            <person name="Warris S."/>
            <person name="Nguyen H.D.T."/>
            <person name="van Gent-Pelzer M.P.E."/>
            <person name="Joly D.L."/>
            <person name="van de Geest H.C."/>
            <person name="Bonants P.J.M."/>
            <person name="Smith D.S."/>
            <person name="Levesque C.A."/>
            <person name="van der Lee T.A.J."/>
        </authorList>
    </citation>
    <scope>NUCLEOTIDE SEQUENCE [LARGE SCALE GENOMIC DNA]</scope>
    <source>
        <strain evidence="5 6">CBS 675.73</strain>
    </source>
</reference>
<dbReference type="Pfam" id="PF00615">
    <property type="entry name" value="RGS"/>
    <property type="match status" value="1"/>
</dbReference>
<keyword evidence="6" id="KW-1185">Reference proteome</keyword>
<evidence type="ECO:0000259" key="3">
    <source>
        <dbReference type="PROSITE" id="PS50132"/>
    </source>
</evidence>
<dbReference type="InterPro" id="IPR000591">
    <property type="entry name" value="DEP_dom"/>
</dbReference>
<organism evidence="5 6">
    <name type="scientific">Chytriomyces confervae</name>
    <dbReference type="NCBI Taxonomy" id="246404"/>
    <lineage>
        <taxon>Eukaryota</taxon>
        <taxon>Fungi</taxon>
        <taxon>Fungi incertae sedis</taxon>
        <taxon>Chytridiomycota</taxon>
        <taxon>Chytridiomycota incertae sedis</taxon>
        <taxon>Chytridiomycetes</taxon>
        <taxon>Chytridiales</taxon>
        <taxon>Chytriomycetaceae</taxon>
        <taxon>Chytriomyces</taxon>
    </lineage>
</organism>
<feature type="region of interest" description="Disordered" evidence="2">
    <location>
        <begin position="1"/>
        <end position="72"/>
    </location>
</feature>
<comment type="caution">
    <text evidence="5">The sequence shown here is derived from an EMBL/GenBank/DDBJ whole genome shotgun (WGS) entry which is preliminary data.</text>
</comment>
<dbReference type="GO" id="GO:0035556">
    <property type="term" value="P:intracellular signal transduction"/>
    <property type="evidence" value="ECO:0007669"/>
    <property type="project" value="InterPro"/>
</dbReference>
<proteinExistence type="predicted"/>
<dbReference type="AlphaFoldDB" id="A0A507FIZ3"/>